<dbReference type="Proteomes" id="UP001152561">
    <property type="component" value="Unassembled WGS sequence"/>
</dbReference>
<proteinExistence type="predicted"/>
<gene>
    <name evidence="2" type="ORF">K7X08_032416</name>
</gene>
<keyword evidence="1" id="KW-0812">Transmembrane</keyword>
<feature type="transmembrane region" description="Helical" evidence="1">
    <location>
        <begin position="71"/>
        <end position="90"/>
    </location>
</feature>
<evidence type="ECO:0000256" key="1">
    <source>
        <dbReference type="SAM" id="Phobius"/>
    </source>
</evidence>
<keyword evidence="3" id="KW-1185">Reference proteome</keyword>
<evidence type="ECO:0000313" key="3">
    <source>
        <dbReference type="Proteomes" id="UP001152561"/>
    </source>
</evidence>
<accession>A0A9Q1RR77</accession>
<keyword evidence="1" id="KW-1133">Transmembrane helix</keyword>
<sequence length="94" mass="10687">MDSDRLPGSGFEDYVRVDDGGNVRSISQGSDESVVEEERGVDEVSSLRCVSCWHRSRFCGILPRRRSRDQLLETPGCFLGVMLQVVWLYLHLII</sequence>
<evidence type="ECO:0000313" key="2">
    <source>
        <dbReference type="EMBL" id="KAJ8568785.1"/>
    </source>
</evidence>
<name>A0A9Q1RR77_9SOLA</name>
<organism evidence="2 3">
    <name type="scientific">Anisodus acutangulus</name>
    <dbReference type="NCBI Taxonomy" id="402998"/>
    <lineage>
        <taxon>Eukaryota</taxon>
        <taxon>Viridiplantae</taxon>
        <taxon>Streptophyta</taxon>
        <taxon>Embryophyta</taxon>
        <taxon>Tracheophyta</taxon>
        <taxon>Spermatophyta</taxon>
        <taxon>Magnoliopsida</taxon>
        <taxon>eudicotyledons</taxon>
        <taxon>Gunneridae</taxon>
        <taxon>Pentapetalae</taxon>
        <taxon>asterids</taxon>
        <taxon>lamiids</taxon>
        <taxon>Solanales</taxon>
        <taxon>Solanaceae</taxon>
        <taxon>Solanoideae</taxon>
        <taxon>Hyoscyameae</taxon>
        <taxon>Anisodus</taxon>
    </lineage>
</organism>
<reference evidence="3" key="1">
    <citation type="journal article" date="2023" name="Proc. Natl. Acad. Sci. U.S.A.">
        <title>Genomic and structural basis for evolution of tropane alkaloid biosynthesis.</title>
        <authorList>
            <person name="Wanga Y.-J."/>
            <person name="Taina T."/>
            <person name="Yua J.-Y."/>
            <person name="Lia J."/>
            <person name="Xua B."/>
            <person name="Chenc J."/>
            <person name="D'Auriad J.C."/>
            <person name="Huanga J.-P."/>
            <person name="Huanga S.-X."/>
        </authorList>
    </citation>
    <scope>NUCLEOTIDE SEQUENCE [LARGE SCALE GENOMIC DNA]</scope>
    <source>
        <strain evidence="3">cv. KIB-2019</strain>
    </source>
</reference>
<dbReference type="AlphaFoldDB" id="A0A9Q1RR77"/>
<keyword evidence="1" id="KW-0472">Membrane</keyword>
<comment type="caution">
    <text evidence="2">The sequence shown here is derived from an EMBL/GenBank/DDBJ whole genome shotgun (WGS) entry which is preliminary data.</text>
</comment>
<dbReference type="EMBL" id="JAJAGQ010000003">
    <property type="protein sequence ID" value="KAJ8568785.1"/>
    <property type="molecule type" value="Genomic_DNA"/>
</dbReference>
<protein>
    <submittedName>
        <fullName evidence="2">Uncharacterized protein</fullName>
    </submittedName>
</protein>